<keyword evidence="3" id="KW-1185">Reference proteome</keyword>
<feature type="domain" description="Methyltransferase small" evidence="1">
    <location>
        <begin position="33"/>
        <end position="173"/>
    </location>
</feature>
<dbReference type="OrthoDB" id="9777257at2"/>
<comment type="caution">
    <text evidence="2">The sequence shown here is derived from an EMBL/GenBank/DDBJ whole genome shotgun (WGS) entry which is preliminary data.</text>
</comment>
<dbReference type="AlphaFoldDB" id="A0A3S0GF97"/>
<dbReference type="CDD" id="cd02440">
    <property type="entry name" value="AdoMet_MTases"/>
    <property type="match status" value="1"/>
</dbReference>
<proteinExistence type="predicted"/>
<evidence type="ECO:0000313" key="2">
    <source>
        <dbReference type="EMBL" id="RST90386.1"/>
    </source>
</evidence>
<dbReference type="EMBL" id="PXZH01000001">
    <property type="protein sequence ID" value="RST90386.1"/>
    <property type="molecule type" value="Genomic_DNA"/>
</dbReference>
<dbReference type="SUPFAM" id="SSF53335">
    <property type="entry name" value="S-adenosyl-L-methionine-dependent methyltransferases"/>
    <property type="match status" value="1"/>
</dbReference>
<reference evidence="2 3" key="1">
    <citation type="submission" date="2018-03" db="EMBL/GenBank/DDBJ databases">
        <authorList>
            <person name="Gulvik C.A."/>
        </authorList>
    </citation>
    <scope>NUCLEOTIDE SEQUENCE [LARGE SCALE GENOMIC DNA]</scope>
    <source>
        <strain evidence="2 3">JCM 31581</strain>
    </source>
</reference>
<dbReference type="Gene3D" id="3.40.50.150">
    <property type="entry name" value="Vaccinia Virus protein VP39"/>
    <property type="match status" value="1"/>
</dbReference>
<protein>
    <submittedName>
        <fullName evidence="2">SAM-dependent methyltransferase</fullName>
    </submittedName>
</protein>
<dbReference type="PANTHER" id="PTHR47739">
    <property type="entry name" value="TRNA1(VAL) (ADENINE(37)-N6)-METHYLTRANSFERASE"/>
    <property type="match status" value="1"/>
</dbReference>
<keyword evidence="2" id="KW-0808">Transferase</keyword>
<dbReference type="InterPro" id="IPR050210">
    <property type="entry name" value="tRNA_Adenine-N(6)_MTase"/>
</dbReference>
<dbReference type="InterPro" id="IPR029063">
    <property type="entry name" value="SAM-dependent_MTases_sf"/>
</dbReference>
<dbReference type="PANTHER" id="PTHR47739:SF1">
    <property type="entry name" value="TRNA1(VAL) (ADENINE(37)-N6)-METHYLTRANSFERASE"/>
    <property type="match status" value="1"/>
</dbReference>
<sequence>MSVVLYENERIDQLYSEGVQIIQSQEVFSFSLDAVLLAHFTNVPKSGKIVDLCAGNGAIGLFLSQKTQAKITGIEIQERLADMARRSVALNQLTEQMDILTLPLQQGKQVIPADSVDLVTCNPPYFKELPTSTKNPNPHLAIARHEIETTLEEVIKEASRQLKMMGKFSMVHRPDRLLEIIDLMNRYKIAPKRIQFVYPKQHKEANILLIEGIRHGKKEGLKILPPLYVYGEDNQYLPEVKQILYGN</sequence>
<organism evidence="2 3">
    <name type="scientific">Vagococcus humatus</name>
    <dbReference type="NCBI Taxonomy" id="1889241"/>
    <lineage>
        <taxon>Bacteria</taxon>
        <taxon>Bacillati</taxon>
        <taxon>Bacillota</taxon>
        <taxon>Bacilli</taxon>
        <taxon>Lactobacillales</taxon>
        <taxon>Enterococcaceae</taxon>
        <taxon>Vagococcus</taxon>
    </lineage>
</organism>
<keyword evidence="2" id="KW-0489">Methyltransferase</keyword>
<gene>
    <name evidence="2" type="ORF">C7P63_04740</name>
</gene>
<dbReference type="InterPro" id="IPR007848">
    <property type="entry name" value="Small_mtfrase_dom"/>
</dbReference>
<dbReference type="GO" id="GO:0008168">
    <property type="term" value="F:methyltransferase activity"/>
    <property type="evidence" value="ECO:0007669"/>
    <property type="project" value="UniProtKB-KW"/>
</dbReference>
<evidence type="ECO:0000259" key="1">
    <source>
        <dbReference type="Pfam" id="PF05175"/>
    </source>
</evidence>
<accession>A0A3S0GF97</accession>
<evidence type="ECO:0000313" key="3">
    <source>
        <dbReference type="Proteomes" id="UP000277864"/>
    </source>
</evidence>
<name>A0A3S0GF97_9ENTE</name>
<dbReference type="GO" id="GO:0032259">
    <property type="term" value="P:methylation"/>
    <property type="evidence" value="ECO:0007669"/>
    <property type="project" value="UniProtKB-KW"/>
</dbReference>
<dbReference type="Pfam" id="PF05175">
    <property type="entry name" value="MTS"/>
    <property type="match status" value="1"/>
</dbReference>
<dbReference type="RefSeq" id="WP_125942999.1">
    <property type="nucleotide sequence ID" value="NZ_PXZH01000001.1"/>
</dbReference>
<dbReference type="Proteomes" id="UP000277864">
    <property type="component" value="Unassembled WGS sequence"/>
</dbReference>